<evidence type="ECO:0000256" key="1">
    <source>
        <dbReference type="SAM" id="SignalP"/>
    </source>
</evidence>
<comment type="caution">
    <text evidence="2">The sequence shown here is derived from an EMBL/GenBank/DDBJ whole genome shotgun (WGS) entry which is preliminary data.</text>
</comment>
<protein>
    <recommendedName>
        <fullName evidence="4">Secreted protein</fullName>
    </recommendedName>
</protein>
<name>A0ABR1MEP9_9PEZI</name>
<feature type="signal peptide" evidence="1">
    <location>
        <begin position="1"/>
        <end position="33"/>
    </location>
</feature>
<evidence type="ECO:0000313" key="3">
    <source>
        <dbReference type="Proteomes" id="UP001365128"/>
    </source>
</evidence>
<keyword evidence="1" id="KW-0732">Signal</keyword>
<proteinExistence type="predicted"/>
<organism evidence="2 3">
    <name type="scientific">Phyllosticta citricarpa</name>
    <dbReference type="NCBI Taxonomy" id="55181"/>
    <lineage>
        <taxon>Eukaryota</taxon>
        <taxon>Fungi</taxon>
        <taxon>Dikarya</taxon>
        <taxon>Ascomycota</taxon>
        <taxon>Pezizomycotina</taxon>
        <taxon>Dothideomycetes</taxon>
        <taxon>Dothideomycetes incertae sedis</taxon>
        <taxon>Botryosphaeriales</taxon>
        <taxon>Phyllostictaceae</taxon>
        <taxon>Phyllosticta</taxon>
    </lineage>
</organism>
<gene>
    <name evidence="2" type="ORF">IWX46DRAFT_599101</name>
</gene>
<dbReference type="EMBL" id="JBBPDW010000013">
    <property type="protein sequence ID" value="KAK7547179.1"/>
    <property type="molecule type" value="Genomic_DNA"/>
</dbReference>
<feature type="chain" id="PRO_5046576370" description="Secreted protein" evidence="1">
    <location>
        <begin position="34"/>
        <end position="76"/>
    </location>
</feature>
<evidence type="ECO:0008006" key="4">
    <source>
        <dbReference type="Google" id="ProtNLM"/>
    </source>
</evidence>
<accession>A0ABR1MEP9</accession>
<dbReference type="Proteomes" id="UP001365128">
    <property type="component" value="Unassembled WGS sequence"/>
</dbReference>
<keyword evidence="3" id="KW-1185">Reference proteome</keyword>
<reference evidence="2 3" key="1">
    <citation type="submission" date="2024-04" db="EMBL/GenBank/DDBJ databases">
        <title>Phyllosticta paracitricarpa is synonymous to the EU quarantine fungus P. citricarpa based on phylogenomic analyses.</title>
        <authorList>
            <consortium name="Lawrence Berkeley National Laboratory"/>
            <person name="Van Ingen-Buijs V.A."/>
            <person name="Van Westerhoven A.C."/>
            <person name="Haridas S."/>
            <person name="Skiadas P."/>
            <person name="Martin F."/>
            <person name="Groenewald J.Z."/>
            <person name="Crous P.W."/>
            <person name="Seidl M.F."/>
        </authorList>
    </citation>
    <scope>NUCLEOTIDE SEQUENCE [LARGE SCALE GENOMIC DNA]</scope>
    <source>
        <strain evidence="2 3">CBS 122670</strain>
    </source>
</reference>
<sequence>MLISHPPQIRLFLLHITHLAICSFWELIPNSLAYLFHRPTATTMANHSTNPQPDPMPEAQFNTQDCRHCIAIHLLQ</sequence>
<evidence type="ECO:0000313" key="2">
    <source>
        <dbReference type="EMBL" id="KAK7547179.1"/>
    </source>
</evidence>